<sequence length="177" mass="20525">METHVEGCVNANISTNQCWKNRIIMQKLSLEERIQKLEDREAILNLTFQYALNINLGADRSHINTKTLRNIFTKNAIWECQAMNIREEGIDNIISSIISETKSVLFSMHSYSNPVITISRVNAHAHFLFWVTSKIKTNSINQVFMSQDLQYVKTKNGWRICNVQLYYGDHIKSVSEQ</sequence>
<gene>
    <name evidence="3" type="ORF">GFH32_17555</name>
</gene>
<feature type="domain" description="SnoaL-like" evidence="2">
    <location>
        <begin position="35"/>
        <end position="162"/>
    </location>
</feature>
<dbReference type="Proteomes" id="UP000326921">
    <property type="component" value="Chromosome"/>
</dbReference>
<dbReference type="Pfam" id="PF13577">
    <property type="entry name" value="SnoaL_4"/>
    <property type="match status" value="1"/>
</dbReference>
<evidence type="ECO:0000256" key="1">
    <source>
        <dbReference type="SAM" id="Coils"/>
    </source>
</evidence>
<evidence type="ECO:0000313" key="4">
    <source>
        <dbReference type="Proteomes" id="UP000326921"/>
    </source>
</evidence>
<protein>
    <recommendedName>
        <fullName evidence="2">SnoaL-like domain-containing protein</fullName>
    </recommendedName>
</protein>
<reference evidence="3 4" key="1">
    <citation type="submission" date="2019-10" db="EMBL/GenBank/DDBJ databases">
        <authorList>
            <person name="Dong K."/>
        </authorList>
    </citation>
    <scope>NUCLEOTIDE SEQUENCE [LARGE SCALE GENOMIC DNA]</scope>
    <source>
        <strain evidence="4">dk4302</strain>
    </source>
</reference>
<keyword evidence="1" id="KW-0175">Coiled coil</keyword>
<dbReference type="EMBL" id="CP045652">
    <property type="protein sequence ID" value="QGA28025.1"/>
    <property type="molecule type" value="Genomic_DNA"/>
</dbReference>
<dbReference type="AlphaFoldDB" id="A0A5Q0QDX0"/>
<dbReference type="SUPFAM" id="SSF54427">
    <property type="entry name" value="NTF2-like"/>
    <property type="match status" value="1"/>
</dbReference>
<feature type="coiled-coil region" evidence="1">
    <location>
        <begin position="20"/>
        <end position="47"/>
    </location>
</feature>
<keyword evidence="4" id="KW-1185">Reference proteome</keyword>
<accession>A0A5Q0QDX0</accession>
<name>A0A5Q0QDX0_9SPHI</name>
<organism evidence="3 4">
    <name type="scientific">Sphingobacterium zhuxiongii</name>
    <dbReference type="NCBI Taxonomy" id="2662364"/>
    <lineage>
        <taxon>Bacteria</taxon>
        <taxon>Pseudomonadati</taxon>
        <taxon>Bacteroidota</taxon>
        <taxon>Sphingobacteriia</taxon>
        <taxon>Sphingobacteriales</taxon>
        <taxon>Sphingobacteriaceae</taxon>
        <taxon>Sphingobacterium</taxon>
    </lineage>
</organism>
<dbReference type="InterPro" id="IPR032710">
    <property type="entry name" value="NTF2-like_dom_sf"/>
</dbReference>
<proteinExistence type="predicted"/>
<evidence type="ECO:0000259" key="2">
    <source>
        <dbReference type="Pfam" id="PF13577"/>
    </source>
</evidence>
<dbReference type="KEGG" id="sphe:GFH32_17555"/>
<evidence type="ECO:0000313" key="3">
    <source>
        <dbReference type="EMBL" id="QGA28025.1"/>
    </source>
</evidence>
<dbReference type="InterPro" id="IPR037401">
    <property type="entry name" value="SnoaL-like"/>
</dbReference>
<dbReference type="Gene3D" id="3.10.450.50">
    <property type="match status" value="1"/>
</dbReference>